<dbReference type="HAMAP" id="MF_01440">
    <property type="entry name" value="CheD"/>
    <property type="match status" value="1"/>
</dbReference>
<comment type="caution">
    <text evidence="4">The sequence shown here is derived from an EMBL/GenBank/DDBJ whole genome shotgun (WGS) entry which is preliminary data.</text>
</comment>
<dbReference type="AlphaFoldDB" id="A0A1F2PFE5"/>
<keyword evidence="4" id="KW-0675">Receptor</keyword>
<dbReference type="EC" id="3.5.1.44" evidence="3"/>
<dbReference type="Gene3D" id="3.30.1330.200">
    <property type="match status" value="1"/>
</dbReference>
<comment type="similarity">
    <text evidence="3">Belongs to the CheD family.</text>
</comment>
<accession>A0A1F2PFE5</accession>
<dbReference type="InterPro" id="IPR011324">
    <property type="entry name" value="Cytotoxic_necrot_fac-like_cat"/>
</dbReference>
<sequence>MSQAIVIGISDYKLAKGPEVLVTYALGSCVGVCLYDKVTKVGGLSHIMLPDSTNFSNKDINRKKFADTAIVDLVDEMKRAGCGNNRIVAKIAGGAQMFEVQPGSKLGAIGERNILCVKQVLSQLRIPILAEDTGLNFGRTQYFDLATGIMKIQSLNRRIEEF</sequence>
<dbReference type="RefSeq" id="WP_070371908.1">
    <property type="nucleotide sequence ID" value="NZ_JAIPPU010000002.1"/>
</dbReference>
<proteinExistence type="inferred from homology"/>
<dbReference type="PANTHER" id="PTHR35147">
    <property type="entry name" value="CHEMORECEPTOR GLUTAMINE DEAMIDASE CHED-RELATED"/>
    <property type="match status" value="1"/>
</dbReference>
<dbReference type="EMBL" id="LKEU01000035">
    <property type="protein sequence ID" value="OFV70003.1"/>
    <property type="molecule type" value="Genomic_DNA"/>
</dbReference>
<dbReference type="PANTHER" id="PTHR35147:SF1">
    <property type="entry name" value="CHEMORECEPTOR GLUTAMINE DEAMIDASE CHED-RELATED"/>
    <property type="match status" value="1"/>
</dbReference>
<comment type="function">
    <text evidence="3">Probably deamidates glutamine residues to glutamate on methyl-accepting chemotaxis receptors (MCPs), playing an important role in chemotaxis.</text>
</comment>
<dbReference type="OrthoDB" id="9807202at2"/>
<evidence type="ECO:0000256" key="1">
    <source>
        <dbReference type="ARBA" id="ARBA00022500"/>
    </source>
</evidence>
<dbReference type="GO" id="GO:0050568">
    <property type="term" value="F:protein-glutamine glutaminase activity"/>
    <property type="evidence" value="ECO:0007669"/>
    <property type="project" value="UniProtKB-UniRule"/>
</dbReference>
<dbReference type="Pfam" id="PF03975">
    <property type="entry name" value="CheD"/>
    <property type="match status" value="1"/>
</dbReference>
<gene>
    <name evidence="4" type="primary">cheD_1</name>
    <name evidence="3" type="synonym">cheD</name>
    <name evidence="4" type="ORF">ACWI_26450</name>
</gene>
<evidence type="ECO:0000256" key="3">
    <source>
        <dbReference type="HAMAP-Rule" id="MF_01440"/>
    </source>
</evidence>
<keyword evidence="2 3" id="KW-0378">Hydrolase</keyword>
<evidence type="ECO:0000256" key="2">
    <source>
        <dbReference type="ARBA" id="ARBA00022801"/>
    </source>
</evidence>
<organism evidence="4 5">
    <name type="scientific">Acetobacterium wieringae</name>
    <dbReference type="NCBI Taxonomy" id="52694"/>
    <lineage>
        <taxon>Bacteria</taxon>
        <taxon>Bacillati</taxon>
        <taxon>Bacillota</taxon>
        <taxon>Clostridia</taxon>
        <taxon>Eubacteriales</taxon>
        <taxon>Eubacteriaceae</taxon>
        <taxon>Acetobacterium</taxon>
    </lineage>
</organism>
<reference evidence="4 5" key="1">
    <citation type="submission" date="2015-09" db="EMBL/GenBank/DDBJ databases">
        <title>Genome sequence of Acetobacterium wieringae DSM 1911.</title>
        <authorList>
            <person name="Poehlein A."/>
            <person name="Bengelsdorf F.R."/>
            <person name="Schiel-Bengelsdorf B."/>
            <person name="Duerre P."/>
            <person name="Daniel R."/>
        </authorList>
    </citation>
    <scope>NUCLEOTIDE SEQUENCE [LARGE SCALE GENOMIC DNA]</scope>
    <source>
        <strain evidence="4 5">DSM 1911</strain>
    </source>
</reference>
<protein>
    <recommendedName>
        <fullName evidence="3">Probable chemoreceptor glutamine deamidase CheD</fullName>
        <ecNumber evidence="3">3.5.1.44</ecNumber>
    </recommendedName>
</protein>
<dbReference type="GO" id="GO:0006935">
    <property type="term" value="P:chemotaxis"/>
    <property type="evidence" value="ECO:0007669"/>
    <property type="project" value="UniProtKB-UniRule"/>
</dbReference>
<evidence type="ECO:0000313" key="4">
    <source>
        <dbReference type="EMBL" id="OFV70003.1"/>
    </source>
</evidence>
<dbReference type="InterPro" id="IPR005659">
    <property type="entry name" value="Chemorcpt_Glu_NH3ase_CheD"/>
</dbReference>
<dbReference type="CDD" id="cd16352">
    <property type="entry name" value="CheD"/>
    <property type="match status" value="1"/>
</dbReference>
<dbReference type="SUPFAM" id="SSF64438">
    <property type="entry name" value="CNF1/YfiH-like putative cysteine hydrolases"/>
    <property type="match status" value="1"/>
</dbReference>
<dbReference type="InterPro" id="IPR038592">
    <property type="entry name" value="CheD-like_sf"/>
</dbReference>
<name>A0A1F2PFE5_9FIRM</name>
<evidence type="ECO:0000313" key="5">
    <source>
        <dbReference type="Proteomes" id="UP000176244"/>
    </source>
</evidence>
<comment type="catalytic activity">
    <reaction evidence="3">
        <text>L-glutaminyl-[protein] + H2O = L-glutamyl-[protein] + NH4(+)</text>
        <dbReference type="Rhea" id="RHEA:16441"/>
        <dbReference type="Rhea" id="RHEA-COMP:10207"/>
        <dbReference type="Rhea" id="RHEA-COMP:10208"/>
        <dbReference type="ChEBI" id="CHEBI:15377"/>
        <dbReference type="ChEBI" id="CHEBI:28938"/>
        <dbReference type="ChEBI" id="CHEBI:29973"/>
        <dbReference type="ChEBI" id="CHEBI:30011"/>
        <dbReference type="EC" id="3.5.1.44"/>
    </reaction>
</comment>
<keyword evidence="1 3" id="KW-0145">Chemotaxis</keyword>
<dbReference type="STRING" id="52694.ACWI_26450"/>
<dbReference type="Proteomes" id="UP000176244">
    <property type="component" value="Unassembled WGS sequence"/>
</dbReference>